<name>A0A919UW72_9ACTN</name>
<evidence type="ECO:0000256" key="1">
    <source>
        <dbReference type="SAM" id="MobiDB-lite"/>
    </source>
</evidence>
<sequence>MTIAGEQRSILDQIPSATRMPEGAPPSEVTKVKSPWSRRRVLGAAFGTMTAVGLGALDLLPGARPRSAAAAVYKTIWGDCHGYVNASTVCTPSNAYYGSDNCTSTWHRDDGYSGTCVSYKYTSNPTSCGGRNAWKWTGGNTTSTRRKCSDGRYVSVQCGSSSIDRFSICRTAI</sequence>
<feature type="region of interest" description="Disordered" evidence="1">
    <location>
        <begin position="1"/>
        <end position="34"/>
    </location>
</feature>
<accession>A0A919UW72</accession>
<evidence type="ECO:0000313" key="2">
    <source>
        <dbReference type="EMBL" id="GII75746.1"/>
    </source>
</evidence>
<keyword evidence="3" id="KW-1185">Reference proteome</keyword>
<evidence type="ECO:0000313" key="3">
    <source>
        <dbReference type="Proteomes" id="UP000655287"/>
    </source>
</evidence>
<dbReference type="AlphaFoldDB" id="A0A919UW72"/>
<protein>
    <submittedName>
        <fullName evidence="2">Uncharacterized protein</fullName>
    </submittedName>
</protein>
<proteinExistence type="predicted"/>
<dbReference type="EMBL" id="BOOU01000011">
    <property type="protein sequence ID" value="GII75746.1"/>
    <property type="molecule type" value="Genomic_DNA"/>
</dbReference>
<dbReference type="PROSITE" id="PS51318">
    <property type="entry name" value="TAT"/>
    <property type="match status" value="1"/>
</dbReference>
<dbReference type="Proteomes" id="UP000655287">
    <property type="component" value="Unassembled WGS sequence"/>
</dbReference>
<organism evidence="2 3">
    <name type="scientific">Sphaerisporangium rufum</name>
    <dbReference type="NCBI Taxonomy" id="1381558"/>
    <lineage>
        <taxon>Bacteria</taxon>
        <taxon>Bacillati</taxon>
        <taxon>Actinomycetota</taxon>
        <taxon>Actinomycetes</taxon>
        <taxon>Streptosporangiales</taxon>
        <taxon>Streptosporangiaceae</taxon>
        <taxon>Sphaerisporangium</taxon>
    </lineage>
</organism>
<comment type="caution">
    <text evidence="2">The sequence shown here is derived from an EMBL/GenBank/DDBJ whole genome shotgun (WGS) entry which is preliminary data.</text>
</comment>
<gene>
    <name evidence="2" type="ORF">Sru01_07280</name>
</gene>
<reference evidence="2" key="1">
    <citation type="submission" date="2021-01" db="EMBL/GenBank/DDBJ databases">
        <title>Whole genome shotgun sequence of Sphaerisporangium rufum NBRC 109079.</title>
        <authorList>
            <person name="Komaki H."/>
            <person name="Tamura T."/>
        </authorList>
    </citation>
    <scope>NUCLEOTIDE SEQUENCE</scope>
    <source>
        <strain evidence="2">NBRC 109079</strain>
    </source>
</reference>
<dbReference type="RefSeq" id="WP_203982398.1">
    <property type="nucleotide sequence ID" value="NZ_BOOU01000011.1"/>
</dbReference>
<dbReference type="InterPro" id="IPR006311">
    <property type="entry name" value="TAT_signal"/>
</dbReference>